<dbReference type="Proteomes" id="UP000247465">
    <property type="component" value="Chromosome"/>
</dbReference>
<keyword evidence="2" id="KW-0560">Oxidoreductase</keyword>
<dbReference type="PANTHER" id="PTHR42686">
    <property type="entry name" value="GH17980P-RELATED"/>
    <property type="match status" value="1"/>
</dbReference>
<organism evidence="2 3">
    <name type="scientific">Candidatus Moanibacter tarae</name>
    <dbReference type="NCBI Taxonomy" id="2200854"/>
    <lineage>
        <taxon>Bacteria</taxon>
        <taxon>Pseudomonadati</taxon>
        <taxon>Verrucomicrobiota</taxon>
        <taxon>Opitutia</taxon>
        <taxon>Puniceicoccales</taxon>
        <taxon>Puniceicoccales incertae sedis</taxon>
        <taxon>Candidatus Moanibacter</taxon>
    </lineage>
</organism>
<dbReference type="KEGG" id="mtar:DF168_00209"/>
<evidence type="ECO:0000259" key="1">
    <source>
        <dbReference type="Pfam" id="PF00248"/>
    </source>
</evidence>
<gene>
    <name evidence="2" type="primary">ydjG_1</name>
    <name evidence="2" type="ORF">DF168_00209</name>
</gene>
<dbReference type="InterPro" id="IPR020471">
    <property type="entry name" value="AKR"/>
</dbReference>
<dbReference type="EC" id="1.1.1.-" evidence="2"/>
<reference evidence="2 3" key="1">
    <citation type="submission" date="2018-06" db="EMBL/GenBank/DDBJ databases">
        <title>Draft Genome Sequence of a Novel Marine Bacterium Related to the Verrucomicrobia.</title>
        <authorList>
            <person name="Vosseberg J."/>
            <person name="Martijn J."/>
            <person name="Ettema T.J.G."/>
        </authorList>
    </citation>
    <scope>NUCLEOTIDE SEQUENCE [LARGE SCALE GENOMIC DNA]</scope>
    <source>
        <strain evidence="2">TARA_B100001123</strain>
    </source>
</reference>
<dbReference type="EMBL" id="CP029803">
    <property type="protein sequence ID" value="AWT59036.1"/>
    <property type="molecule type" value="Genomic_DNA"/>
</dbReference>
<dbReference type="GO" id="GO:0005506">
    <property type="term" value="F:iron ion binding"/>
    <property type="evidence" value="ECO:0007669"/>
    <property type="project" value="InterPro"/>
</dbReference>
<dbReference type="InterPro" id="IPR036812">
    <property type="entry name" value="NAD(P)_OxRdtase_dom_sf"/>
</dbReference>
<evidence type="ECO:0000313" key="2">
    <source>
        <dbReference type="EMBL" id="AWT59036.1"/>
    </source>
</evidence>
<feature type="domain" description="NADP-dependent oxidoreductase" evidence="1">
    <location>
        <begin position="15"/>
        <end position="302"/>
    </location>
</feature>
<sequence length="312" mass="34950">MEYTKLGRTGLRVSKLGFGTGGHFCLGQRDSVPEQKIHRLIREALDLGYNLFDTSPDYLESELILRRSLKGVPRDSYFLSDKVVVSDEERGIPSPTQVRQSVEYSLKRLGVDTLDILLVAGSCLSSHFERVRNEHFPVLDKLKKDGKIRFVGSSEKSSVDGPHDWLKRMLEADLVDVVMAGYNIFNQSADRSIFPLCQKKNVGVLSIYTVRNAFRDKERLMETIANLKCRGLLENKFTTDEFLALIPRGETLASVAYKFAAANAAVTTAMVTSSNIAHLRENSSIFATPDLPDDLISKFRELFNRIAIPVGT</sequence>
<dbReference type="PROSITE" id="PS00086">
    <property type="entry name" value="CYTOCHROME_P450"/>
    <property type="match status" value="1"/>
</dbReference>
<evidence type="ECO:0000313" key="3">
    <source>
        <dbReference type="Proteomes" id="UP000247465"/>
    </source>
</evidence>
<dbReference type="Pfam" id="PF00248">
    <property type="entry name" value="Aldo_ket_red"/>
    <property type="match status" value="1"/>
</dbReference>
<dbReference type="Gene3D" id="3.20.20.100">
    <property type="entry name" value="NADP-dependent oxidoreductase domain"/>
    <property type="match status" value="1"/>
</dbReference>
<dbReference type="InterPro" id="IPR017972">
    <property type="entry name" value="Cyt_P450_CS"/>
</dbReference>
<dbReference type="AlphaFoldDB" id="A0A2Z4ADT7"/>
<dbReference type="GO" id="GO:0016705">
    <property type="term" value="F:oxidoreductase activity, acting on paired donors, with incorporation or reduction of molecular oxygen"/>
    <property type="evidence" value="ECO:0007669"/>
    <property type="project" value="InterPro"/>
</dbReference>
<dbReference type="InterPro" id="IPR023210">
    <property type="entry name" value="NADP_OxRdtase_dom"/>
</dbReference>
<dbReference type="GO" id="GO:0005829">
    <property type="term" value="C:cytosol"/>
    <property type="evidence" value="ECO:0007669"/>
    <property type="project" value="TreeGrafter"/>
</dbReference>
<accession>A0A2Z4ADT7</accession>
<dbReference type="SUPFAM" id="SSF51430">
    <property type="entry name" value="NAD(P)-linked oxidoreductase"/>
    <property type="match status" value="1"/>
</dbReference>
<proteinExistence type="predicted"/>
<dbReference type="PANTHER" id="PTHR42686:SF1">
    <property type="entry name" value="GH17980P-RELATED"/>
    <property type="match status" value="1"/>
</dbReference>
<protein>
    <submittedName>
        <fullName evidence="2">NADH-specific methylglyoxal reductase</fullName>
        <ecNumber evidence="2">1.1.1.-</ecNumber>
    </submittedName>
</protein>
<name>A0A2Z4ADT7_9BACT</name>